<reference evidence="2 3" key="1">
    <citation type="submission" date="2016-11" db="EMBL/GenBank/DDBJ databases">
        <authorList>
            <person name="Jaros S."/>
            <person name="Januszkiewicz K."/>
            <person name="Wedrychowicz H."/>
        </authorList>
    </citation>
    <scope>NUCLEOTIDE SEQUENCE [LARGE SCALE GENOMIC DNA]</scope>
    <source>
        <strain evidence="2 3">DSM 44666</strain>
    </source>
</reference>
<dbReference type="Proteomes" id="UP000184476">
    <property type="component" value="Unassembled WGS sequence"/>
</dbReference>
<evidence type="ECO:0000256" key="1">
    <source>
        <dbReference type="SAM" id="Phobius"/>
    </source>
</evidence>
<evidence type="ECO:0000313" key="2">
    <source>
        <dbReference type="EMBL" id="SHF22062.1"/>
    </source>
</evidence>
<sequence length="318" mass="37544">MNKKIVRNMSFVFVLILIVAYYFVIRFWLSKNFSPEVDAALITALITIPVGLLTVLGTVWVSITANRKLTATTILQQRTGVRDLLVVKRLELYEELFLKTYNLVHSIGFFLVSLDPDEEKKASEYMKWLEKFYFKNILHLSFNLKLSIFTYLFTEDREIIDFGYPSRMNEAVEFYDKTSEYIDSDQFRKDIIKTFRKDKKYLDDNLEKIIEISSNVNNSGIVSELISQNWLQKHFGKDLSANEMKKGFVIKRCLGFIASYKRKNKDKVVVFEEYIYVAEVFYTLIAYIIESEVDFDVIEKDLNYLYNKEINLHHLIEK</sequence>
<feature type="transmembrane region" description="Helical" evidence="1">
    <location>
        <begin position="41"/>
        <end position="63"/>
    </location>
</feature>
<keyword evidence="1" id="KW-0472">Membrane</keyword>
<keyword evidence="3" id="KW-1185">Reference proteome</keyword>
<proteinExistence type="predicted"/>
<dbReference type="RefSeq" id="WP_073156180.1">
    <property type="nucleotide sequence ID" value="NZ_FQVL01000011.1"/>
</dbReference>
<name>A0A1M4ZWE5_9BACL</name>
<gene>
    <name evidence="2" type="ORF">SAMN05444392_1113</name>
</gene>
<dbReference type="OrthoDB" id="2994188at2"/>
<keyword evidence="1" id="KW-1133">Transmembrane helix</keyword>
<accession>A0A1M4ZWE5</accession>
<keyword evidence="1" id="KW-0812">Transmembrane</keyword>
<evidence type="ECO:0008006" key="4">
    <source>
        <dbReference type="Google" id="ProtNLM"/>
    </source>
</evidence>
<protein>
    <recommendedName>
        <fullName evidence="4">Phage abortive infection protein</fullName>
    </recommendedName>
</protein>
<dbReference type="AlphaFoldDB" id="A0A1M4ZWE5"/>
<dbReference type="EMBL" id="FQVL01000011">
    <property type="protein sequence ID" value="SHF22062.1"/>
    <property type="molecule type" value="Genomic_DNA"/>
</dbReference>
<feature type="transmembrane region" description="Helical" evidence="1">
    <location>
        <begin position="12"/>
        <end position="29"/>
    </location>
</feature>
<organism evidence="2 3">
    <name type="scientific">Seinonella peptonophila</name>
    <dbReference type="NCBI Taxonomy" id="112248"/>
    <lineage>
        <taxon>Bacteria</taxon>
        <taxon>Bacillati</taxon>
        <taxon>Bacillota</taxon>
        <taxon>Bacilli</taxon>
        <taxon>Bacillales</taxon>
        <taxon>Thermoactinomycetaceae</taxon>
        <taxon>Seinonella</taxon>
    </lineage>
</organism>
<evidence type="ECO:0000313" key="3">
    <source>
        <dbReference type="Proteomes" id="UP000184476"/>
    </source>
</evidence>